<keyword evidence="8" id="KW-0175">Coiled coil</keyword>
<dbReference type="InterPro" id="IPR025713">
    <property type="entry name" value="MotB-like_N_dom"/>
</dbReference>
<evidence type="ECO:0000256" key="3">
    <source>
        <dbReference type="ARBA" id="ARBA00022475"/>
    </source>
</evidence>
<evidence type="ECO:0000256" key="4">
    <source>
        <dbReference type="ARBA" id="ARBA00022692"/>
    </source>
</evidence>
<evidence type="ECO:0000256" key="6">
    <source>
        <dbReference type="ARBA" id="ARBA00023136"/>
    </source>
</evidence>
<dbReference type="PROSITE" id="PS51123">
    <property type="entry name" value="OMPA_2"/>
    <property type="match status" value="1"/>
</dbReference>
<dbReference type="Proteomes" id="UP000677305">
    <property type="component" value="Chromosome"/>
</dbReference>
<feature type="coiled-coil region" evidence="8">
    <location>
        <begin position="93"/>
        <end position="124"/>
    </location>
</feature>
<evidence type="ECO:0000256" key="1">
    <source>
        <dbReference type="ARBA" id="ARBA00004162"/>
    </source>
</evidence>
<dbReference type="RefSeq" id="WP_212691468.1">
    <property type="nucleotide sequence ID" value="NZ_CAJXUH010000007.1"/>
</dbReference>
<evidence type="ECO:0000256" key="8">
    <source>
        <dbReference type="SAM" id="Coils"/>
    </source>
</evidence>
<dbReference type="InterPro" id="IPR006665">
    <property type="entry name" value="OmpA-like"/>
</dbReference>
<dbReference type="Gene3D" id="3.30.1330.60">
    <property type="entry name" value="OmpA-like domain"/>
    <property type="match status" value="1"/>
</dbReference>
<dbReference type="InterPro" id="IPR050330">
    <property type="entry name" value="Bact_OuterMem_StrucFunc"/>
</dbReference>
<proteinExistence type="inferred from homology"/>
<keyword evidence="11" id="KW-1185">Reference proteome</keyword>
<dbReference type="KEGG" id="vgu:HYG85_21985"/>
<dbReference type="AlphaFoldDB" id="A0A8J8SE17"/>
<keyword evidence="3" id="KW-1003">Cell membrane</keyword>
<dbReference type="SUPFAM" id="SSF103088">
    <property type="entry name" value="OmpA-like"/>
    <property type="match status" value="1"/>
</dbReference>
<dbReference type="CDD" id="cd07185">
    <property type="entry name" value="OmpA_C-like"/>
    <property type="match status" value="1"/>
</dbReference>
<keyword evidence="5" id="KW-1133">Transmembrane helix</keyword>
<dbReference type="GO" id="GO:0005886">
    <property type="term" value="C:plasma membrane"/>
    <property type="evidence" value="ECO:0007669"/>
    <property type="project" value="UniProtKB-SubCell"/>
</dbReference>
<dbReference type="Pfam" id="PF13677">
    <property type="entry name" value="MotB_plug"/>
    <property type="match status" value="1"/>
</dbReference>
<evidence type="ECO:0000256" key="2">
    <source>
        <dbReference type="ARBA" id="ARBA00008914"/>
    </source>
</evidence>
<reference evidence="10 11" key="1">
    <citation type="submission" date="2020-07" db="EMBL/GenBank/DDBJ databases">
        <title>Vallitalea guaymasensis genome.</title>
        <authorList>
            <person name="Postec A."/>
        </authorList>
    </citation>
    <scope>NUCLEOTIDE SEQUENCE [LARGE SCALE GENOMIC DNA]</scope>
    <source>
        <strain evidence="10 11">Ra1766G1</strain>
    </source>
</reference>
<organism evidence="10 11">
    <name type="scientific">Vallitalea guaymasensis</name>
    <dbReference type="NCBI Taxonomy" id="1185412"/>
    <lineage>
        <taxon>Bacteria</taxon>
        <taxon>Bacillati</taxon>
        <taxon>Bacillota</taxon>
        <taxon>Clostridia</taxon>
        <taxon>Lachnospirales</taxon>
        <taxon>Vallitaleaceae</taxon>
        <taxon>Vallitalea</taxon>
    </lineage>
</organism>
<protein>
    <submittedName>
        <fullName evidence="10">OmpA family protein</fullName>
    </submittedName>
</protein>
<dbReference type="PANTHER" id="PTHR30329:SF21">
    <property type="entry name" value="LIPOPROTEIN YIAD-RELATED"/>
    <property type="match status" value="1"/>
</dbReference>
<dbReference type="InterPro" id="IPR036737">
    <property type="entry name" value="OmpA-like_sf"/>
</dbReference>
<evidence type="ECO:0000313" key="11">
    <source>
        <dbReference type="Proteomes" id="UP000677305"/>
    </source>
</evidence>
<evidence type="ECO:0000313" key="10">
    <source>
        <dbReference type="EMBL" id="QUH31448.1"/>
    </source>
</evidence>
<keyword evidence="6 7" id="KW-0472">Membrane</keyword>
<comment type="subcellular location">
    <subcellularLocation>
        <location evidence="1">Cell membrane</location>
        <topology evidence="1">Single-pass membrane protein</topology>
    </subcellularLocation>
</comment>
<keyword evidence="4" id="KW-0812">Transmembrane</keyword>
<dbReference type="Pfam" id="PF00691">
    <property type="entry name" value="OmpA"/>
    <property type="match status" value="1"/>
</dbReference>
<feature type="domain" description="OmpA-like" evidence="9">
    <location>
        <begin position="136"/>
        <end position="259"/>
    </location>
</feature>
<evidence type="ECO:0000259" key="9">
    <source>
        <dbReference type="PROSITE" id="PS51123"/>
    </source>
</evidence>
<sequence>MARKRKTEEGKSGSPAWMSTYGDLVTLLLCFFVLLFSMSSIDVAKFKAAMSSFRNQIDIMPGGTSLTDDELISNGISQVNGLETIFDNKVPLEEEGEEDADLTKSKLEEAKKDAEEINEYLKKEGYENEVEVEYNSNIIKLTIEGEILFESGHAELTPDAIKLVDVISVKVKELLADKTIQIEGHTDNRPINTARYPSNWELSQARAIAVGYRLIKEHNIDPSKIAATGYGEYRPLTDNSTPEGRAINRRVEIKLVSEEYKNIDELNEVEEVE</sequence>
<gene>
    <name evidence="10" type="ORF">HYG85_21985</name>
</gene>
<dbReference type="PANTHER" id="PTHR30329">
    <property type="entry name" value="STATOR ELEMENT OF FLAGELLAR MOTOR COMPLEX"/>
    <property type="match status" value="1"/>
</dbReference>
<comment type="similarity">
    <text evidence="2">Belongs to the MotB family.</text>
</comment>
<accession>A0A8J8SE17</accession>
<dbReference type="EMBL" id="CP058561">
    <property type="protein sequence ID" value="QUH31448.1"/>
    <property type="molecule type" value="Genomic_DNA"/>
</dbReference>
<evidence type="ECO:0000256" key="5">
    <source>
        <dbReference type="ARBA" id="ARBA00022989"/>
    </source>
</evidence>
<name>A0A8J8SE17_9FIRM</name>
<evidence type="ECO:0000256" key="7">
    <source>
        <dbReference type="PROSITE-ProRule" id="PRU00473"/>
    </source>
</evidence>